<dbReference type="PROSITE" id="PS51355">
    <property type="entry name" value="GLUTATHIONE_PEROXID_3"/>
    <property type="match status" value="1"/>
</dbReference>
<dbReference type="InterPro" id="IPR029759">
    <property type="entry name" value="GPX_AS"/>
</dbReference>
<protein>
    <recommendedName>
        <fullName evidence="5">Glutathione peroxidase</fullName>
    </recommendedName>
</protein>
<dbReference type="EMBL" id="JWYV01000004">
    <property type="protein sequence ID" value="KKD00539.1"/>
    <property type="molecule type" value="Genomic_DNA"/>
</dbReference>
<keyword evidence="8" id="KW-1185">Reference proteome</keyword>
<accession>A0A0F5VEK4</accession>
<evidence type="ECO:0000313" key="8">
    <source>
        <dbReference type="Proteomes" id="UP000033633"/>
    </source>
</evidence>
<dbReference type="PANTHER" id="PTHR11592">
    <property type="entry name" value="GLUTATHIONE PEROXIDASE"/>
    <property type="match status" value="1"/>
</dbReference>
<evidence type="ECO:0000256" key="1">
    <source>
        <dbReference type="ARBA" id="ARBA00006926"/>
    </source>
</evidence>
<dbReference type="Proteomes" id="UP000033633">
    <property type="component" value="Unassembled WGS sequence"/>
</dbReference>
<dbReference type="PROSITE" id="PS00460">
    <property type="entry name" value="GLUTATHIONE_PEROXID_1"/>
    <property type="match status" value="1"/>
</dbReference>
<evidence type="ECO:0000256" key="4">
    <source>
        <dbReference type="PIRSR" id="PIRSR000303-1"/>
    </source>
</evidence>
<dbReference type="STRING" id="265726.KY46_06820"/>
<comment type="caution">
    <text evidence="7">The sequence shown here is derived from an EMBL/GenBank/DDBJ whole genome shotgun (WGS) entry which is preliminary data.</text>
</comment>
<organism evidence="7 8">
    <name type="scientific">Photobacterium halotolerans</name>
    <dbReference type="NCBI Taxonomy" id="265726"/>
    <lineage>
        <taxon>Bacteria</taxon>
        <taxon>Pseudomonadati</taxon>
        <taxon>Pseudomonadota</taxon>
        <taxon>Gammaproteobacteria</taxon>
        <taxon>Vibrionales</taxon>
        <taxon>Vibrionaceae</taxon>
        <taxon>Photobacterium</taxon>
    </lineage>
</organism>
<dbReference type="AlphaFoldDB" id="A0A0F5VEK4"/>
<keyword evidence="3 5" id="KW-0560">Oxidoreductase</keyword>
<keyword evidence="6" id="KW-0732">Signal</keyword>
<dbReference type="GO" id="GO:0004601">
    <property type="term" value="F:peroxidase activity"/>
    <property type="evidence" value="ECO:0007669"/>
    <property type="project" value="UniProtKB-KW"/>
</dbReference>
<dbReference type="PANTHER" id="PTHR11592:SF44">
    <property type="entry name" value="GLUTATHIONE PEROXIDASE"/>
    <property type="match status" value="1"/>
</dbReference>
<evidence type="ECO:0000256" key="5">
    <source>
        <dbReference type="RuleBase" id="RU000499"/>
    </source>
</evidence>
<keyword evidence="2 5" id="KW-0575">Peroxidase</keyword>
<dbReference type="CDD" id="cd00340">
    <property type="entry name" value="GSH_Peroxidase"/>
    <property type="match status" value="1"/>
</dbReference>
<name>A0A0F5VEK4_9GAMM</name>
<dbReference type="Pfam" id="PF00255">
    <property type="entry name" value="GSHPx"/>
    <property type="match status" value="1"/>
</dbReference>
<dbReference type="GO" id="GO:0034599">
    <property type="term" value="P:cellular response to oxidative stress"/>
    <property type="evidence" value="ECO:0007669"/>
    <property type="project" value="TreeGrafter"/>
</dbReference>
<evidence type="ECO:0000256" key="2">
    <source>
        <dbReference type="ARBA" id="ARBA00022559"/>
    </source>
</evidence>
<dbReference type="SUPFAM" id="SSF52833">
    <property type="entry name" value="Thioredoxin-like"/>
    <property type="match status" value="1"/>
</dbReference>
<dbReference type="PATRIC" id="fig|265726.11.peg.3415"/>
<dbReference type="Gene3D" id="3.40.30.10">
    <property type="entry name" value="Glutaredoxin"/>
    <property type="match status" value="1"/>
</dbReference>
<dbReference type="PIRSF" id="PIRSF000303">
    <property type="entry name" value="Glutathion_perox"/>
    <property type="match status" value="1"/>
</dbReference>
<proteinExistence type="inferred from homology"/>
<dbReference type="OrthoDB" id="9785502at2"/>
<evidence type="ECO:0000256" key="6">
    <source>
        <dbReference type="SAM" id="SignalP"/>
    </source>
</evidence>
<reference evidence="7 8" key="1">
    <citation type="submission" date="2014-12" db="EMBL/GenBank/DDBJ databases">
        <title>Mercury Reductase activity and rhizosphere competence traits in the genome of root associated Photobacterium halotolerans MELD1.</title>
        <authorList>
            <person name="Mathew D.C."/>
            <person name="Huang C.-C."/>
        </authorList>
    </citation>
    <scope>NUCLEOTIDE SEQUENCE [LARGE SCALE GENOMIC DNA]</scope>
    <source>
        <strain evidence="7 8">MELD1</strain>
    </source>
</reference>
<feature type="signal peptide" evidence="6">
    <location>
        <begin position="1"/>
        <end position="23"/>
    </location>
</feature>
<feature type="chain" id="PRO_5002496315" description="Glutathione peroxidase" evidence="6">
    <location>
        <begin position="24"/>
        <end position="188"/>
    </location>
</feature>
<dbReference type="PRINTS" id="PR01011">
    <property type="entry name" value="GLUTPROXDASE"/>
</dbReference>
<dbReference type="InterPro" id="IPR036249">
    <property type="entry name" value="Thioredoxin-like_sf"/>
</dbReference>
<feature type="active site" evidence="4">
    <location>
        <position position="65"/>
    </location>
</feature>
<evidence type="ECO:0000313" key="7">
    <source>
        <dbReference type="EMBL" id="KKD00539.1"/>
    </source>
</evidence>
<sequence>MTKHLILAAVIASASATLTTVQAAETQCPPLLNHQFTKLNSTDSVDLCQQFQGQVLLVVNTASQCGFTPQYEGLETLYQTYKDQGFAVIGFPSNDFFQDRGNEENTAKVCYLDYGVTFPMMNRSAVRGSDANPVFRQLTEDSGITPKWNFYKYLVDRNGKVFTVFASTTKPDDPKLTQSIEQLLTQTR</sequence>
<gene>
    <name evidence="7" type="ORF">KY46_06820</name>
</gene>
<comment type="similarity">
    <text evidence="1 5">Belongs to the glutathione peroxidase family.</text>
</comment>
<evidence type="ECO:0000256" key="3">
    <source>
        <dbReference type="ARBA" id="ARBA00023002"/>
    </source>
</evidence>
<dbReference type="InterPro" id="IPR000889">
    <property type="entry name" value="Glutathione_peroxidase"/>
</dbReference>